<dbReference type="Gene3D" id="1.10.530.10">
    <property type="match status" value="1"/>
</dbReference>
<dbReference type="InterPro" id="IPR019301">
    <property type="entry name" value="Flagellar_prot_FlgJ_N"/>
</dbReference>
<comment type="similarity">
    <text evidence="3">In the N-terminal section; belongs to the FlgJ family.</text>
</comment>
<dbReference type="OrthoDB" id="289937at2"/>
<gene>
    <name evidence="13" type="ORF">SAMN02949497_3179</name>
</gene>
<dbReference type="AlphaFoldDB" id="A0A1Y6D608"/>
<keyword evidence="9" id="KW-0326">Glycosidase</keyword>
<evidence type="ECO:0000256" key="1">
    <source>
        <dbReference type="ARBA" id="ARBA00002954"/>
    </source>
</evidence>
<dbReference type="PRINTS" id="PR01002">
    <property type="entry name" value="FLGFLGJ"/>
</dbReference>
<evidence type="ECO:0000256" key="3">
    <source>
        <dbReference type="ARBA" id="ARBA00006880"/>
    </source>
</evidence>
<dbReference type="InterPro" id="IPR051056">
    <property type="entry name" value="Glycosyl_Hydrolase_73"/>
</dbReference>
<evidence type="ECO:0000256" key="8">
    <source>
        <dbReference type="ARBA" id="ARBA00022801"/>
    </source>
</evidence>
<dbReference type="InterPro" id="IPR002901">
    <property type="entry name" value="MGlyc_endo_b_GlcNAc-like_dom"/>
</dbReference>
<protein>
    <recommendedName>
        <fullName evidence="5">Peptidoglycan hydrolase FlgJ</fullName>
    </recommendedName>
    <alternativeName>
        <fullName evidence="11">Muramidase FlgJ</fullName>
    </alternativeName>
</protein>
<dbReference type="NCBIfam" id="TIGR02541">
    <property type="entry name" value="flagell_FlgJ"/>
    <property type="match status" value="1"/>
</dbReference>
<dbReference type="GO" id="GO:0044780">
    <property type="term" value="P:bacterial-type flagellum assembly"/>
    <property type="evidence" value="ECO:0007669"/>
    <property type="project" value="InterPro"/>
</dbReference>
<dbReference type="GO" id="GO:0071555">
    <property type="term" value="P:cell wall organization"/>
    <property type="evidence" value="ECO:0007669"/>
    <property type="project" value="UniProtKB-KW"/>
</dbReference>
<keyword evidence="7" id="KW-1005">Bacterial flagellum biogenesis</keyword>
<dbReference type="SMART" id="SM00047">
    <property type="entry name" value="LYZ2"/>
    <property type="match status" value="1"/>
</dbReference>
<dbReference type="STRING" id="1760988.SAMN02949497_3179"/>
<organism evidence="13 14">
    <name type="scientific">Methylomagnum ishizawai</name>
    <dbReference type="NCBI Taxonomy" id="1760988"/>
    <lineage>
        <taxon>Bacteria</taxon>
        <taxon>Pseudomonadati</taxon>
        <taxon>Pseudomonadota</taxon>
        <taxon>Gammaproteobacteria</taxon>
        <taxon>Methylococcales</taxon>
        <taxon>Methylococcaceae</taxon>
        <taxon>Methylomagnum</taxon>
    </lineage>
</organism>
<dbReference type="GO" id="GO:0004040">
    <property type="term" value="F:amidase activity"/>
    <property type="evidence" value="ECO:0007669"/>
    <property type="project" value="InterPro"/>
</dbReference>
<dbReference type="Proteomes" id="UP000192923">
    <property type="component" value="Unassembled WGS sequence"/>
</dbReference>
<evidence type="ECO:0000256" key="10">
    <source>
        <dbReference type="ARBA" id="ARBA00023316"/>
    </source>
</evidence>
<dbReference type="RefSeq" id="WP_085214334.1">
    <property type="nucleotide sequence ID" value="NZ_FXAM01000001.1"/>
</dbReference>
<evidence type="ECO:0000256" key="9">
    <source>
        <dbReference type="ARBA" id="ARBA00023295"/>
    </source>
</evidence>
<evidence type="ECO:0000313" key="13">
    <source>
        <dbReference type="EMBL" id="SMF95804.1"/>
    </source>
</evidence>
<comment type="subcellular location">
    <subcellularLocation>
        <location evidence="2">Periplasm</location>
    </subcellularLocation>
</comment>
<dbReference type="Pfam" id="PF10135">
    <property type="entry name" value="Rod-binding"/>
    <property type="match status" value="1"/>
</dbReference>
<dbReference type="GO" id="GO:0016798">
    <property type="term" value="F:hydrolase activity, acting on glycosyl bonds"/>
    <property type="evidence" value="ECO:0007669"/>
    <property type="project" value="UniProtKB-KW"/>
</dbReference>
<keyword evidence="13" id="KW-0969">Cilium</keyword>
<dbReference type="GO" id="GO:0071973">
    <property type="term" value="P:bacterial-type flagellum-dependent cell motility"/>
    <property type="evidence" value="ECO:0007669"/>
    <property type="project" value="TreeGrafter"/>
</dbReference>
<evidence type="ECO:0000256" key="6">
    <source>
        <dbReference type="ARBA" id="ARBA00022764"/>
    </source>
</evidence>
<dbReference type="EMBL" id="FXAM01000001">
    <property type="protein sequence ID" value="SMF95804.1"/>
    <property type="molecule type" value="Genomic_DNA"/>
</dbReference>
<evidence type="ECO:0000313" key="14">
    <source>
        <dbReference type="Proteomes" id="UP000192923"/>
    </source>
</evidence>
<keyword evidence="13" id="KW-0966">Cell projection</keyword>
<accession>A0A1Y6D608</accession>
<evidence type="ECO:0000256" key="5">
    <source>
        <dbReference type="ARBA" id="ARBA00013433"/>
    </source>
</evidence>
<dbReference type="GO" id="GO:0042597">
    <property type="term" value="C:periplasmic space"/>
    <property type="evidence" value="ECO:0007669"/>
    <property type="project" value="UniProtKB-SubCell"/>
</dbReference>
<keyword evidence="14" id="KW-1185">Reference proteome</keyword>
<proteinExistence type="inferred from homology"/>
<keyword evidence="6" id="KW-0574">Periplasm</keyword>
<dbReference type="InterPro" id="IPR013377">
    <property type="entry name" value="FlgJ"/>
</dbReference>
<name>A0A1Y6D608_9GAMM</name>
<evidence type="ECO:0000259" key="12">
    <source>
        <dbReference type="SMART" id="SM00047"/>
    </source>
</evidence>
<comment type="similarity">
    <text evidence="4">In the C-terminal section; belongs to the glycosyl hydrolase 73 family.</text>
</comment>
<evidence type="ECO:0000256" key="11">
    <source>
        <dbReference type="ARBA" id="ARBA00030835"/>
    </source>
</evidence>
<keyword evidence="13" id="KW-0282">Flagellum</keyword>
<keyword evidence="8" id="KW-0378">Hydrolase</keyword>
<dbReference type="Pfam" id="PF01832">
    <property type="entry name" value="Glucosaminidase"/>
    <property type="match status" value="1"/>
</dbReference>
<comment type="function">
    <text evidence="1">Flagellum-specific muramidase which hydrolyzes the peptidoglycan layer to assemble the rod structure in the periplasmic space.</text>
</comment>
<sequence>MIKSSGLADVYTDFKGTAALRTQAKQDPKAALKETAQQFESLFVQMALKSMRQATLKSGLTDSPQSETFQEMHDQQLAVELGKHSKLGIANMLERQLGGGAAPSSGLNGKSLDDYRQTPYYRPRGMAAGVQHTGTRAPVDMPTANPGSGEFDHRDQFVAAVWPHAQKAAAEIGVDPKLLVAQAALETGWGKSRNGNNLFGIKADRHWQGAKLTAGTTEFVGGAQVREQAAFRAYGSPADSFRDYVGFLKSNPRYQAALQHAENPRQFIAGLQKAGYATDPAYARKVMAIYQDGNAFDQVPEIF</sequence>
<dbReference type="PANTHER" id="PTHR33308">
    <property type="entry name" value="PEPTIDOGLYCAN HYDROLASE FLGJ"/>
    <property type="match status" value="1"/>
</dbReference>
<evidence type="ECO:0000256" key="4">
    <source>
        <dbReference type="ARBA" id="ARBA00007974"/>
    </source>
</evidence>
<feature type="domain" description="Mannosyl-glycoprotein endo-beta-N-acetylglucosamidase-like" evidence="12">
    <location>
        <begin position="142"/>
        <end position="297"/>
    </location>
</feature>
<dbReference type="PANTHER" id="PTHR33308:SF9">
    <property type="entry name" value="PEPTIDOGLYCAN HYDROLASE FLGJ"/>
    <property type="match status" value="1"/>
</dbReference>
<reference evidence="13 14" key="1">
    <citation type="submission" date="2016-12" db="EMBL/GenBank/DDBJ databases">
        <authorList>
            <person name="Song W.-J."/>
            <person name="Kurnit D.M."/>
        </authorList>
    </citation>
    <scope>NUCLEOTIDE SEQUENCE [LARGE SCALE GENOMIC DNA]</scope>
    <source>
        <strain evidence="13 14">175</strain>
    </source>
</reference>
<keyword evidence="10" id="KW-0961">Cell wall biogenesis/degradation</keyword>
<evidence type="ECO:0000256" key="2">
    <source>
        <dbReference type="ARBA" id="ARBA00004418"/>
    </source>
</evidence>
<evidence type="ECO:0000256" key="7">
    <source>
        <dbReference type="ARBA" id="ARBA00022795"/>
    </source>
</evidence>